<protein>
    <recommendedName>
        <fullName evidence="4">DUF11 domain-containing protein</fullName>
    </recommendedName>
</protein>
<keyword evidence="1" id="KW-0732">Signal</keyword>
<evidence type="ECO:0000313" key="2">
    <source>
        <dbReference type="EMBL" id="MFC6674095.1"/>
    </source>
</evidence>
<dbReference type="Proteomes" id="UP001596422">
    <property type="component" value="Unassembled WGS sequence"/>
</dbReference>
<dbReference type="RefSeq" id="WP_379913738.1">
    <property type="nucleotide sequence ID" value="NZ_JBHSWE010000002.1"/>
</dbReference>
<name>A0ABW2A9I6_9GAMM</name>
<sequence>MINVYQCHSWLCCTALAGLLAGTWALPAKADVLVTASHTWVSTQAQSDGSYAVTFDVMLSNQGDTDLSAITLFPIPTDLLVMEPESQPLTLDSLAVSTTANINWTVNTWIPTDEALAELPLLFHGDGTDAFGTTVSFGLVSEREVTP</sequence>
<dbReference type="EMBL" id="JBHSWE010000002">
    <property type="protein sequence ID" value="MFC6674095.1"/>
    <property type="molecule type" value="Genomic_DNA"/>
</dbReference>
<gene>
    <name evidence="2" type="ORF">ACFQDL_31340</name>
</gene>
<comment type="caution">
    <text evidence="2">The sequence shown here is derived from an EMBL/GenBank/DDBJ whole genome shotgun (WGS) entry which is preliminary data.</text>
</comment>
<evidence type="ECO:0000313" key="3">
    <source>
        <dbReference type="Proteomes" id="UP001596422"/>
    </source>
</evidence>
<feature type="chain" id="PRO_5045889554" description="DUF11 domain-containing protein" evidence="1">
    <location>
        <begin position="31"/>
        <end position="147"/>
    </location>
</feature>
<feature type="signal peptide" evidence="1">
    <location>
        <begin position="1"/>
        <end position="30"/>
    </location>
</feature>
<organism evidence="2 3">
    <name type="scientific">Marinobacterium aestuariivivens</name>
    <dbReference type="NCBI Taxonomy" id="1698799"/>
    <lineage>
        <taxon>Bacteria</taxon>
        <taxon>Pseudomonadati</taxon>
        <taxon>Pseudomonadota</taxon>
        <taxon>Gammaproteobacteria</taxon>
        <taxon>Oceanospirillales</taxon>
        <taxon>Oceanospirillaceae</taxon>
        <taxon>Marinobacterium</taxon>
    </lineage>
</organism>
<reference evidence="3" key="1">
    <citation type="journal article" date="2019" name="Int. J. Syst. Evol. Microbiol.">
        <title>The Global Catalogue of Microorganisms (GCM) 10K type strain sequencing project: providing services to taxonomists for standard genome sequencing and annotation.</title>
        <authorList>
            <consortium name="The Broad Institute Genomics Platform"/>
            <consortium name="The Broad Institute Genome Sequencing Center for Infectious Disease"/>
            <person name="Wu L."/>
            <person name="Ma J."/>
        </authorList>
    </citation>
    <scope>NUCLEOTIDE SEQUENCE [LARGE SCALE GENOMIC DNA]</scope>
    <source>
        <strain evidence="3">NBRC 111756</strain>
    </source>
</reference>
<proteinExistence type="predicted"/>
<accession>A0ABW2A9I6</accession>
<evidence type="ECO:0000256" key="1">
    <source>
        <dbReference type="SAM" id="SignalP"/>
    </source>
</evidence>
<keyword evidence="3" id="KW-1185">Reference proteome</keyword>
<evidence type="ECO:0008006" key="4">
    <source>
        <dbReference type="Google" id="ProtNLM"/>
    </source>
</evidence>